<gene>
    <name evidence="6" type="ORF">LNINA_LOCUS15096</name>
</gene>
<name>A0AAV1K7J9_9NEOP</name>
<keyword evidence="2" id="KW-0328">Glycosyltransferase</keyword>
<reference evidence="6 7" key="1">
    <citation type="submission" date="2023-11" db="EMBL/GenBank/DDBJ databases">
        <authorList>
            <person name="Okamura Y."/>
        </authorList>
    </citation>
    <scope>NUCLEOTIDE SEQUENCE [LARGE SCALE GENOMIC DNA]</scope>
</reference>
<keyword evidence="4" id="KW-0812">Transmembrane</keyword>
<dbReference type="Pfam" id="PF00201">
    <property type="entry name" value="UDPGT"/>
    <property type="match status" value="3"/>
</dbReference>
<protein>
    <recommendedName>
        <fullName evidence="8">UDP-glycosyltransferases domain-containing protein</fullName>
    </recommendedName>
</protein>
<accession>A0AAV1K7J9</accession>
<evidence type="ECO:0008006" key="8">
    <source>
        <dbReference type="Google" id="ProtNLM"/>
    </source>
</evidence>
<dbReference type="InterPro" id="IPR002213">
    <property type="entry name" value="UDP_glucos_trans"/>
</dbReference>
<dbReference type="PROSITE" id="PS00375">
    <property type="entry name" value="UDPGT"/>
    <property type="match status" value="3"/>
</dbReference>
<evidence type="ECO:0000313" key="6">
    <source>
        <dbReference type="EMBL" id="CAK1556340.1"/>
    </source>
</evidence>
<dbReference type="FunFam" id="3.40.50.2000:FF:000050">
    <property type="entry name" value="UDP-glucuronosyltransferase"/>
    <property type="match status" value="3"/>
</dbReference>
<keyword evidence="3" id="KW-0808">Transferase</keyword>
<evidence type="ECO:0000313" key="7">
    <source>
        <dbReference type="Proteomes" id="UP001497472"/>
    </source>
</evidence>
<evidence type="ECO:0000256" key="3">
    <source>
        <dbReference type="ARBA" id="ARBA00022679"/>
    </source>
</evidence>
<feature type="transmembrane region" description="Helical" evidence="4">
    <location>
        <begin position="452"/>
        <end position="475"/>
    </location>
</feature>
<evidence type="ECO:0000256" key="5">
    <source>
        <dbReference type="SAM" id="SignalP"/>
    </source>
</evidence>
<dbReference type="SUPFAM" id="SSF53756">
    <property type="entry name" value="UDP-Glycosyltransferase/glycogen phosphorylase"/>
    <property type="match status" value="3"/>
</dbReference>
<evidence type="ECO:0000256" key="4">
    <source>
        <dbReference type="SAM" id="Phobius"/>
    </source>
</evidence>
<dbReference type="GO" id="GO:0008194">
    <property type="term" value="F:UDP-glycosyltransferase activity"/>
    <property type="evidence" value="ECO:0007669"/>
    <property type="project" value="InterPro"/>
</dbReference>
<dbReference type="CDD" id="cd03784">
    <property type="entry name" value="GT1_Gtf-like"/>
    <property type="match status" value="3"/>
</dbReference>
<dbReference type="Gene3D" id="3.40.50.2000">
    <property type="entry name" value="Glycogen Phosphorylase B"/>
    <property type="match status" value="5"/>
</dbReference>
<feature type="signal peptide" evidence="5">
    <location>
        <begin position="1"/>
        <end position="18"/>
    </location>
</feature>
<evidence type="ECO:0000256" key="2">
    <source>
        <dbReference type="ARBA" id="ARBA00022676"/>
    </source>
</evidence>
<evidence type="ECO:0000256" key="1">
    <source>
        <dbReference type="ARBA" id="ARBA00009995"/>
    </source>
</evidence>
<dbReference type="InterPro" id="IPR035595">
    <property type="entry name" value="UDP_glycos_trans_CS"/>
</dbReference>
<sequence length="1450" mass="167720">MIIFKIFLFLLYFTYSNAANILILLPYSAKSHYYSLRPIGLELARRGHNVTVITANKETDYPPTYHQVMVEDTKIWEVLGGGRPNVFSITELSAEQFYQKYIWPGSLILVENALKSPEVQAFLARDGKFDLVIGEQFMQEAFNWATETFELLDVENPTSFFGRLRNMYFSIYEYVWWRFSFLEEQEELVRKYIPGLPEPVPSLYDIQRNTSLMLVNSHFSVDTPMAYLPNIIEIGGIHLTKSDKSLPKDLQDYLDGADYGVVYINFGSNVRSTDLSNDKKTAFINVFKRLKQRVLFKWEEDELVGKPDNVLISKWLPQKEILAHPKIKVFISHGGLIGTQEAVYNGVPVIGIPVFSDQLNNILLLQDMGIGKLLKYKDISEERLYTLLREVLDDEGYRTKAKEISRRFKDRPMNALDTAIFWLEYIIRNNGASYMKSPAMELSWLAYTMLDMIFKISVFLFCLTFSYAANILYVIPFSTKSHYYSLRPIGLELARRGHNVTVITTNKETDYPPTYHQVTVENTQFWPVSDGKKPNIFSMAELSAEQFYHNFIWSGSLQIVENALKSPEVQALLASKAKFDLVIGEQLTLEAFNVLAHKYNAPLALVTTFGNCMKHNFLTRNPLQWAIQTFELLGLEDPTSFFGRLRNMYFSIYEYVWWRFWFLERQEELVRKYIPDLPEPVPSLYDIQKNASLMLVNSHFSVDTSMAYLPNIVEIGGIHLSTSDKILPKDLQDYLDGAEYGVVYVNFGSNVQSTDLSYEKKQAFINVFKRLKQRVLFKWEDDDLVGKPDNVMIGKWLPQKEILAHPKIKVFISHGGLIGTQEAIYNGVPVIGIPVFADQFNNILLLQDMGIGKLLKYKDISEERLYTLLRDVLDDEGYRTKAKEISRRFKDRPMNALDTAIFWLEYIIRNNGASYMKSPAMELSWLAYTMLDAVLPFFLFLYVVYPFCSDAANILLVIPFTTKSHYINLKPIGFELARRGHNVTVITPYREKEYPPNYHQVMVKDTKIWDALGTERPNVFTMVDLNAEEFHNKIIWPGGLALTEEALKSTEVQDLLSSNAKFDLIINEQFFQEAFYALAVKYNAPLALVITHGNCMKHNFVTRNPLQWATITHELLNLHHPTSFLGRLRNMYFSLYELFWWKFWFLIKQEELMYKHIPGLPDPMPSLYEVQKNASLLLVNSHFSVDSPIAYLPNIIEIGGIHVVNSNKSLPQDLQGHLDDAVHGVVYVNFGSNVRSCELSQEKKQAFIKVFKRLKQTIIWKWEDDKLEDKPKNVIIRKWLPQNEILAHPNVKVFISHGGLIGTQEAIYHGVPVISVPIYGDQLNNVLTLENLGVGKLLSYHNITETNLYSLISEMLTNPSYMKKAKEVAKRFVDRPMNALDTAVFWLEYVIRHNGADHMKNPAIELNWFSYTMLDVYTFVLFVLMIVLYMILMFLRFLFCNRNTMKMKKA</sequence>
<organism evidence="6 7">
    <name type="scientific">Leptosia nina</name>
    <dbReference type="NCBI Taxonomy" id="320188"/>
    <lineage>
        <taxon>Eukaryota</taxon>
        <taxon>Metazoa</taxon>
        <taxon>Ecdysozoa</taxon>
        <taxon>Arthropoda</taxon>
        <taxon>Hexapoda</taxon>
        <taxon>Insecta</taxon>
        <taxon>Pterygota</taxon>
        <taxon>Neoptera</taxon>
        <taxon>Endopterygota</taxon>
        <taxon>Lepidoptera</taxon>
        <taxon>Glossata</taxon>
        <taxon>Ditrysia</taxon>
        <taxon>Papilionoidea</taxon>
        <taxon>Pieridae</taxon>
        <taxon>Pierinae</taxon>
        <taxon>Leptosia</taxon>
    </lineage>
</organism>
<dbReference type="InterPro" id="IPR050271">
    <property type="entry name" value="UDP-glycosyltransferase"/>
</dbReference>
<keyword evidence="4" id="KW-0472">Membrane</keyword>
<dbReference type="Proteomes" id="UP001497472">
    <property type="component" value="Unassembled WGS sequence"/>
</dbReference>
<proteinExistence type="inferred from homology"/>
<dbReference type="PANTHER" id="PTHR48043:SF159">
    <property type="entry name" value="EG:EG0003.4 PROTEIN-RELATED"/>
    <property type="match status" value="1"/>
</dbReference>
<feature type="transmembrane region" description="Helical" evidence="4">
    <location>
        <begin position="925"/>
        <end position="945"/>
    </location>
</feature>
<comment type="caution">
    <text evidence="6">The sequence shown here is derived from an EMBL/GenBank/DDBJ whole genome shotgun (WGS) entry which is preliminary data.</text>
</comment>
<dbReference type="PANTHER" id="PTHR48043">
    <property type="entry name" value="EG:EG0003.4 PROTEIN-RELATED"/>
    <property type="match status" value="1"/>
</dbReference>
<keyword evidence="5" id="KW-0732">Signal</keyword>
<feature type="transmembrane region" description="Helical" evidence="4">
    <location>
        <begin position="1416"/>
        <end position="1439"/>
    </location>
</feature>
<feature type="chain" id="PRO_5043863973" description="UDP-glycosyltransferases domain-containing protein" evidence="5">
    <location>
        <begin position="19"/>
        <end position="1450"/>
    </location>
</feature>
<comment type="similarity">
    <text evidence="1">Belongs to the UDP-glycosyltransferase family.</text>
</comment>
<keyword evidence="4" id="KW-1133">Transmembrane helix</keyword>
<keyword evidence="7" id="KW-1185">Reference proteome</keyword>
<dbReference type="EMBL" id="CAVLEF010000283">
    <property type="protein sequence ID" value="CAK1556340.1"/>
    <property type="molecule type" value="Genomic_DNA"/>
</dbReference>